<name>A0A9X6FDB3_BACTU</name>
<evidence type="ECO:0000313" key="3">
    <source>
        <dbReference type="Proteomes" id="UP000195129"/>
    </source>
</evidence>
<dbReference type="Proteomes" id="UP000195129">
    <property type="component" value="Unassembled WGS sequence"/>
</dbReference>
<reference evidence="2 3" key="1">
    <citation type="submission" date="2016-10" db="EMBL/GenBank/DDBJ databases">
        <title>Comparative genomics of Bacillus thuringiensis reveals a path to pathogens against multiple invertebrate hosts.</title>
        <authorList>
            <person name="Zheng J."/>
            <person name="Gao Q."/>
            <person name="Liu H."/>
            <person name="Peng D."/>
            <person name="Ruan L."/>
            <person name="Sun M."/>
        </authorList>
    </citation>
    <scope>NUCLEOTIDE SEQUENCE [LARGE SCALE GENOMIC DNA]</scope>
    <source>
        <strain evidence="2">BGSC 4CA1</strain>
    </source>
</reference>
<dbReference type="EMBL" id="NFDN01000037">
    <property type="protein sequence ID" value="OTY60512.1"/>
    <property type="molecule type" value="Genomic_DNA"/>
</dbReference>
<evidence type="ECO:0000256" key="1">
    <source>
        <dbReference type="SAM" id="Phobius"/>
    </source>
</evidence>
<keyword evidence="1" id="KW-1133">Transmembrane helix</keyword>
<evidence type="ECO:0000313" key="2">
    <source>
        <dbReference type="EMBL" id="OTY60512.1"/>
    </source>
</evidence>
<accession>A0A9X6FDB3</accession>
<dbReference type="AlphaFoldDB" id="A0A9X6FDB3"/>
<gene>
    <name evidence="2" type="ORF">BK746_07675</name>
</gene>
<protein>
    <submittedName>
        <fullName evidence="2">Uncharacterized protein</fullName>
    </submittedName>
</protein>
<keyword evidence="1" id="KW-0812">Transmembrane</keyword>
<proteinExistence type="predicted"/>
<feature type="transmembrane region" description="Helical" evidence="1">
    <location>
        <begin position="56"/>
        <end position="73"/>
    </location>
</feature>
<keyword evidence="1" id="KW-0472">Membrane</keyword>
<sequence length="77" mass="9047">MFWELYYNSFGNLSCSIAIEWLKKEKSIPSGMPLRQQKRLNKIVEQDQHFLLGLKYFDTSIFILSGVGVIHIVKKNR</sequence>
<comment type="caution">
    <text evidence="2">The sequence shown here is derived from an EMBL/GenBank/DDBJ whole genome shotgun (WGS) entry which is preliminary data.</text>
</comment>
<organism evidence="2 3">
    <name type="scientific">Bacillus thuringiensis serovar yosoo</name>
    <dbReference type="NCBI Taxonomy" id="180848"/>
    <lineage>
        <taxon>Bacteria</taxon>
        <taxon>Bacillati</taxon>
        <taxon>Bacillota</taxon>
        <taxon>Bacilli</taxon>
        <taxon>Bacillales</taxon>
        <taxon>Bacillaceae</taxon>
        <taxon>Bacillus</taxon>
        <taxon>Bacillus cereus group</taxon>
    </lineage>
</organism>